<comment type="caution">
    <text evidence="7">The sequence shown here is derived from an EMBL/GenBank/DDBJ whole genome shotgun (WGS) entry which is preliminary data.</text>
</comment>
<keyword evidence="8" id="KW-1185">Reference proteome</keyword>
<dbReference type="PANTHER" id="PTHR22761">
    <property type="entry name" value="CHARGED MULTIVESICULAR BODY PROTEIN"/>
    <property type="match status" value="1"/>
</dbReference>
<organism evidence="7 8">
    <name type="scientific">Hesseltinella vesiculosa</name>
    <dbReference type="NCBI Taxonomy" id="101127"/>
    <lineage>
        <taxon>Eukaryota</taxon>
        <taxon>Fungi</taxon>
        <taxon>Fungi incertae sedis</taxon>
        <taxon>Mucoromycota</taxon>
        <taxon>Mucoromycotina</taxon>
        <taxon>Mucoromycetes</taxon>
        <taxon>Mucorales</taxon>
        <taxon>Cunninghamellaceae</taxon>
        <taxon>Hesseltinella</taxon>
    </lineage>
</organism>
<dbReference type="PANTHER" id="PTHR22761:SF10">
    <property type="entry name" value="GH13992P"/>
    <property type="match status" value="1"/>
</dbReference>
<evidence type="ECO:0000313" key="8">
    <source>
        <dbReference type="Proteomes" id="UP000242146"/>
    </source>
</evidence>
<evidence type="ECO:0000256" key="5">
    <source>
        <dbReference type="ARBA" id="ARBA00042586"/>
    </source>
</evidence>
<comment type="subcellular location">
    <subcellularLocation>
        <location evidence="1">Endosome</location>
    </subcellularLocation>
</comment>
<dbReference type="GO" id="GO:0000815">
    <property type="term" value="C:ESCRT III complex"/>
    <property type="evidence" value="ECO:0007669"/>
    <property type="project" value="TreeGrafter"/>
</dbReference>
<protein>
    <recommendedName>
        <fullName evidence="4">Vacuolar-sorting protein SNF7</fullName>
    </recommendedName>
    <alternativeName>
        <fullName evidence="5">Vacuolar protein-sorting-associated protein 32</fullName>
    </alternativeName>
</protein>
<keyword evidence="3" id="KW-0967">Endosome</keyword>
<gene>
    <name evidence="7" type="ORF">DM01DRAFT_1333033</name>
</gene>
<dbReference type="OrthoDB" id="10250120at2759"/>
<dbReference type="Pfam" id="PF03357">
    <property type="entry name" value="Snf7"/>
    <property type="match status" value="1"/>
</dbReference>
<dbReference type="STRING" id="101127.A0A1X2GQZ6"/>
<dbReference type="InterPro" id="IPR005024">
    <property type="entry name" value="Snf7_fam"/>
</dbReference>
<dbReference type="GO" id="GO:0005771">
    <property type="term" value="C:multivesicular body"/>
    <property type="evidence" value="ECO:0007669"/>
    <property type="project" value="TreeGrafter"/>
</dbReference>
<name>A0A1X2GQZ6_9FUNG</name>
<dbReference type="EMBL" id="MCGT01000005">
    <property type="protein sequence ID" value="ORX59567.1"/>
    <property type="molecule type" value="Genomic_DNA"/>
</dbReference>
<evidence type="ECO:0000256" key="6">
    <source>
        <dbReference type="SAM" id="MobiDB-lite"/>
    </source>
</evidence>
<evidence type="ECO:0000256" key="3">
    <source>
        <dbReference type="ARBA" id="ARBA00022753"/>
    </source>
</evidence>
<evidence type="ECO:0000313" key="7">
    <source>
        <dbReference type="EMBL" id="ORX59567.1"/>
    </source>
</evidence>
<dbReference type="GO" id="GO:0006900">
    <property type="term" value="P:vesicle budding from membrane"/>
    <property type="evidence" value="ECO:0007669"/>
    <property type="project" value="TreeGrafter"/>
</dbReference>
<evidence type="ECO:0000256" key="4">
    <source>
        <dbReference type="ARBA" id="ARBA00040017"/>
    </source>
</evidence>
<reference evidence="7 8" key="1">
    <citation type="submission" date="2016-07" db="EMBL/GenBank/DDBJ databases">
        <title>Pervasive Adenine N6-methylation of Active Genes in Fungi.</title>
        <authorList>
            <consortium name="DOE Joint Genome Institute"/>
            <person name="Mondo S.J."/>
            <person name="Dannebaum R.O."/>
            <person name="Kuo R.C."/>
            <person name="Labutti K."/>
            <person name="Haridas S."/>
            <person name="Kuo A."/>
            <person name="Salamov A."/>
            <person name="Ahrendt S.R."/>
            <person name="Lipzen A."/>
            <person name="Sullivan W."/>
            <person name="Andreopoulos W.B."/>
            <person name="Clum A."/>
            <person name="Lindquist E."/>
            <person name="Daum C."/>
            <person name="Ramamoorthy G.K."/>
            <person name="Gryganskyi A."/>
            <person name="Culley D."/>
            <person name="Magnuson J.K."/>
            <person name="James T.Y."/>
            <person name="O'Malley M.A."/>
            <person name="Stajich J.E."/>
            <person name="Spatafora J.W."/>
            <person name="Visel A."/>
            <person name="Grigoriev I.V."/>
        </authorList>
    </citation>
    <scope>NUCLEOTIDE SEQUENCE [LARGE SCALE GENOMIC DNA]</scope>
    <source>
        <strain evidence="7 8">NRRL 3301</strain>
    </source>
</reference>
<dbReference type="Proteomes" id="UP000242146">
    <property type="component" value="Unassembled WGS sequence"/>
</dbReference>
<dbReference type="GO" id="GO:0032511">
    <property type="term" value="P:late endosome to vacuole transport via multivesicular body sorting pathway"/>
    <property type="evidence" value="ECO:0007669"/>
    <property type="project" value="TreeGrafter"/>
</dbReference>
<evidence type="ECO:0000256" key="2">
    <source>
        <dbReference type="ARBA" id="ARBA00006190"/>
    </source>
</evidence>
<dbReference type="AlphaFoldDB" id="A0A1X2GQZ6"/>
<feature type="region of interest" description="Disordered" evidence="6">
    <location>
        <begin position="434"/>
        <end position="510"/>
    </location>
</feature>
<sequence>MDPALTNIDTYLSTKYPDLDQTEIQLFDWFYSSTETHPAFLTFWRSILLDTHLNGHISIPHSHLAIDATQLCHAFYHEKFGQPTTSSLTLLLNDLIDAGDILPLHVFEKVFATGSWWSRLYSHVSTLTRWTHAANEPYAIPLALTSKSMYIVLPSLQAIALSILDHYWSQGLYANTTDQVLTFEEFQSKYAQFRGYTLTQHDLWLVLKYMQHQCGLALDVNVQGYGQSYTLIKFPDQPGSSDRLLYFQHLQQSSSLPKHVRLEPAQITQHDRAVLGLKTTCQALQNQVTELQMKMDEYIRLSLDHASKKQKLQALYALKRKKQLGLVLDRRLASLETIETLLLKIDTFQNDVQIMQAFNMGVATLRQILDIQDLQVDQVDRTMDSVQDVLEDQQRVESVITSGLKDINDTTNEPITTSSAPAFFPWQPWLTTDDNLQVPSPPLKKEKRSRESIEADALGYPTPVSSQEPHSRPERSNSELARLHTILANLQVPEGSPKAKRRQLADPLLS</sequence>
<proteinExistence type="inferred from homology"/>
<evidence type="ECO:0000256" key="1">
    <source>
        <dbReference type="ARBA" id="ARBA00004177"/>
    </source>
</evidence>
<dbReference type="GO" id="GO:0009898">
    <property type="term" value="C:cytoplasmic side of plasma membrane"/>
    <property type="evidence" value="ECO:0007669"/>
    <property type="project" value="TreeGrafter"/>
</dbReference>
<accession>A0A1X2GQZ6</accession>
<comment type="similarity">
    <text evidence="2">Belongs to the SNF7 family.</text>
</comment>